<reference evidence="2 3" key="1">
    <citation type="submission" date="2020-04" db="EMBL/GenBank/DDBJ databases">
        <title>Luteolibacter sp. G-1-1-1 isolated from soil.</title>
        <authorList>
            <person name="Dahal R.H."/>
        </authorList>
    </citation>
    <scope>NUCLEOTIDE SEQUENCE [LARGE SCALE GENOMIC DNA]</scope>
    <source>
        <strain evidence="2 3">G-1-1-1</strain>
    </source>
</reference>
<evidence type="ECO:0000313" key="2">
    <source>
        <dbReference type="EMBL" id="QJE95307.1"/>
    </source>
</evidence>
<dbReference type="EMBL" id="CP051774">
    <property type="protein sequence ID" value="QJE95307.1"/>
    <property type="molecule type" value="Genomic_DNA"/>
</dbReference>
<keyword evidence="3" id="KW-1185">Reference proteome</keyword>
<dbReference type="KEGG" id="luo:HHL09_05785"/>
<keyword evidence="1" id="KW-1133">Transmembrane helix</keyword>
<proteinExistence type="predicted"/>
<dbReference type="RefSeq" id="WP_169453621.1">
    <property type="nucleotide sequence ID" value="NZ_CP051774.1"/>
</dbReference>
<dbReference type="Pfam" id="PF11697">
    <property type="entry name" value="DUF3293"/>
    <property type="match status" value="1"/>
</dbReference>
<dbReference type="InterPro" id="IPR021710">
    <property type="entry name" value="DUF3293"/>
</dbReference>
<name>A0A858REQ1_9BACT</name>
<keyword evidence="1" id="KW-0472">Membrane</keyword>
<evidence type="ECO:0000313" key="3">
    <source>
        <dbReference type="Proteomes" id="UP000501812"/>
    </source>
</evidence>
<keyword evidence="1" id="KW-0812">Transmembrane</keyword>
<dbReference type="Proteomes" id="UP000501812">
    <property type="component" value="Chromosome"/>
</dbReference>
<organism evidence="2 3">
    <name type="scientific">Luteolibacter luteus</name>
    <dbReference type="NCBI Taxonomy" id="2728835"/>
    <lineage>
        <taxon>Bacteria</taxon>
        <taxon>Pseudomonadati</taxon>
        <taxon>Verrucomicrobiota</taxon>
        <taxon>Verrucomicrobiia</taxon>
        <taxon>Verrucomicrobiales</taxon>
        <taxon>Verrucomicrobiaceae</taxon>
        <taxon>Luteolibacter</taxon>
    </lineage>
</organism>
<feature type="transmembrane region" description="Helical" evidence="1">
    <location>
        <begin position="12"/>
        <end position="31"/>
    </location>
</feature>
<evidence type="ECO:0000256" key="1">
    <source>
        <dbReference type="SAM" id="Phobius"/>
    </source>
</evidence>
<gene>
    <name evidence="2" type="ORF">HHL09_05785</name>
</gene>
<dbReference type="AlphaFoldDB" id="A0A858REQ1"/>
<sequence length="131" mass="15012">MVIPQEYLTTVFQIPGAFTAFPPSFAIITAWNPMDRPATRRENDLADEALRRSLELRQLPYLRVTGCSPDLSHREPGWGARLSKPEAIRLGKRFGQRAIWWVENDELILVMCEDGNETPLGSFQLRVRRTS</sequence>
<protein>
    <submittedName>
        <fullName evidence="2">DUF3293 domain-containing protein</fullName>
    </submittedName>
</protein>
<accession>A0A858REQ1</accession>